<feature type="binding site" evidence="6">
    <location>
        <position position="82"/>
    </location>
    <ligand>
        <name>S-adenosyl-L-methionine</name>
        <dbReference type="ChEBI" id="CHEBI:59789"/>
    </ligand>
</feature>
<dbReference type="STRING" id="1423734.FC83_GL001062"/>
<evidence type="ECO:0000256" key="4">
    <source>
        <dbReference type="ARBA" id="ARBA00022679"/>
    </source>
</evidence>
<comment type="caution">
    <text evidence="6">Lacks conserved residue(s) required for the propagation of feature annotation.</text>
</comment>
<feature type="binding site" evidence="6">
    <location>
        <position position="87"/>
    </location>
    <ligand>
        <name>S-adenosyl-L-methionine</name>
        <dbReference type="ChEBI" id="CHEBI:59789"/>
    </ligand>
</feature>
<evidence type="ECO:0000256" key="2">
    <source>
        <dbReference type="ARBA" id="ARBA00022552"/>
    </source>
</evidence>
<dbReference type="Gene3D" id="3.40.50.150">
    <property type="entry name" value="Vaccinia Virus protein VP39"/>
    <property type="match status" value="1"/>
</dbReference>
<dbReference type="EMBL" id="AZGA01000084">
    <property type="protein sequence ID" value="KRM31060.1"/>
    <property type="molecule type" value="Genomic_DNA"/>
</dbReference>
<organism evidence="7 8">
    <name type="scientific">Agrilactobacillus composti DSM 18527 = JCM 14202</name>
    <dbReference type="NCBI Taxonomy" id="1423734"/>
    <lineage>
        <taxon>Bacteria</taxon>
        <taxon>Bacillati</taxon>
        <taxon>Bacillota</taxon>
        <taxon>Bacilli</taxon>
        <taxon>Lactobacillales</taxon>
        <taxon>Lactobacillaceae</taxon>
        <taxon>Agrilactobacillus</taxon>
    </lineage>
</organism>
<comment type="similarity">
    <text evidence="6">Belongs to the methyltransferase superfamily. RNA methyltransferase RsmG family.</text>
</comment>
<dbReference type="InterPro" id="IPR003682">
    <property type="entry name" value="rRNA_ssu_MeTfrase_G"/>
</dbReference>
<reference evidence="7 8" key="1">
    <citation type="journal article" date="2015" name="Genome Announc.">
        <title>Expanding the biotechnology potential of lactobacilli through comparative genomics of 213 strains and associated genera.</title>
        <authorList>
            <person name="Sun Z."/>
            <person name="Harris H.M."/>
            <person name="McCann A."/>
            <person name="Guo C."/>
            <person name="Argimon S."/>
            <person name="Zhang W."/>
            <person name="Yang X."/>
            <person name="Jeffery I.B."/>
            <person name="Cooney J.C."/>
            <person name="Kagawa T.F."/>
            <person name="Liu W."/>
            <person name="Song Y."/>
            <person name="Salvetti E."/>
            <person name="Wrobel A."/>
            <person name="Rasinkangas P."/>
            <person name="Parkhill J."/>
            <person name="Rea M.C."/>
            <person name="O'Sullivan O."/>
            <person name="Ritari J."/>
            <person name="Douillard F.P."/>
            <person name="Paul Ross R."/>
            <person name="Yang R."/>
            <person name="Briner A.E."/>
            <person name="Felis G.E."/>
            <person name="de Vos W.M."/>
            <person name="Barrangou R."/>
            <person name="Klaenhammer T.R."/>
            <person name="Caufield P.W."/>
            <person name="Cui Y."/>
            <person name="Zhang H."/>
            <person name="O'Toole P.W."/>
        </authorList>
    </citation>
    <scope>NUCLEOTIDE SEQUENCE [LARGE SCALE GENOMIC DNA]</scope>
    <source>
        <strain evidence="7 8">DSM 18527</strain>
    </source>
</reference>
<feature type="binding site" evidence="6">
    <location>
        <begin position="133"/>
        <end position="134"/>
    </location>
    <ligand>
        <name>S-adenosyl-L-methionine</name>
        <dbReference type="ChEBI" id="CHEBI:59789"/>
    </ligand>
</feature>
<dbReference type="Pfam" id="PF02527">
    <property type="entry name" value="GidB"/>
    <property type="match status" value="1"/>
</dbReference>
<dbReference type="OrthoDB" id="9808773at2"/>
<dbReference type="eggNOG" id="COG0357">
    <property type="taxonomic scope" value="Bacteria"/>
</dbReference>
<evidence type="ECO:0000256" key="5">
    <source>
        <dbReference type="ARBA" id="ARBA00022691"/>
    </source>
</evidence>
<dbReference type="PATRIC" id="fig|1423734.3.peg.1075"/>
<keyword evidence="4 6" id="KW-0808">Transferase</keyword>
<dbReference type="Proteomes" id="UP000051236">
    <property type="component" value="Unassembled WGS sequence"/>
</dbReference>
<feature type="binding site" evidence="6">
    <location>
        <position position="153"/>
    </location>
    <ligand>
        <name>S-adenosyl-L-methionine</name>
        <dbReference type="ChEBI" id="CHEBI:59789"/>
    </ligand>
</feature>
<evidence type="ECO:0000313" key="8">
    <source>
        <dbReference type="Proteomes" id="UP000051236"/>
    </source>
</evidence>
<evidence type="ECO:0000256" key="1">
    <source>
        <dbReference type="ARBA" id="ARBA00022490"/>
    </source>
</evidence>
<dbReference type="SUPFAM" id="SSF53335">
    <property type="entry name" value="S-adenosyl-L-methionine-dependent methyltransferases"/>
    <property type="match status" value="1"/>
</dbReference>
<keyword evidence="3 6" id="KW-0489">Methyltransferase</keyword>
<dbReference type="EC" id="2.1.1.-" evidence="6"/>
<dbReference type="InterPro" id="IPR029063">
    <property type="entry name" value="SAM-dependent_MTases_sf"/>
</dbReference>
<keyword evidence="8" id="KW-1185">Reference proteome</keyword>
<comment type="subcellular location">
    <subcellularLocation>
        <location evidence="6">Cytoplasm</location>
    </subcellularLocation>
</comment>
<dbReference type="FunFam" id="3.40.50.150:FF:000041">
    <property type="entry name" value="Ribosomal RNA small subunit methyltransferase G"/>
    <property type="match status" value="1"/>
</dbReference>
<dbReference type="PIRSF" id="PIRSF003078">
    <property type="entry name" value="GidB"/>
    <property type="match status" value="1"/>
</dbReference>
<dbReference type="GO" id="GO:0070043">
    <property type="term" value="F:rRNA (guanine-N7-)-methyltransferase activity"/>
    <property type="evidence" value="ECO:0007669"/>
    <property type="project" value="UniProtKB-UniRule"/>
</dbReference>
<evidence type="ECO:0000313" key="7">
    <source>
        <dbReference type="EMBL" id="KRM31060.1"/>
    </source>
</evidence>
<evidence type="ECO:0000256" key="3">
    <source>
        <dbReference type="ARBA" id="ARBA00022603"/>
    </source>
</evidence>
<comment type="caution">
    <text evidence="7">The sequence shown here is derived from an EMBL/GenBank/DDBJ whole genome shotgun (WGS) entry which is preliminary data.</text>
</comment>
<proteinExistence type="inferred from homology"/>
<dbReference type="GO" id="GO:0005829">
    <property type="term" value="C:cytosol"/>
    <property type="evidence" value="ECO:0007669"/>
    <property type="project" value="TreeGrafter"/>
</dbReference>
<dbReference type="PANTHER" id="PTHR31760">
    <property type="entry name" value="S-ADENOSYL-L-METHIONINE-DEPENDENT METHYLTRANSFERASES SUPERFAMILY PROTEIN"/>
    <property type="match status" value="1"/>
</dbReference>
<name>X0PR29_9LACO</name>
<accession>X0PR29</accession>
<dbReference type="PANTHER" id="PTHR31760:SF0">
    <property type="entry name" value="S-ADENOSYL-L-METHIONINE-DEPENDENT METHYLTRANSFERASES SUPERFAMILY PROTEIN"/>
    <property type="match status" value="1"/>
</dbReference>
<protein>
    <recommendedName>
        <fullName evidence="6">Ribosomal RNA small subunit methyltransferase G</fullName>
        <ecNumber evidence="6">2.1.1.-</ecNumber>
    </recommendedName>
    <alternativeName>
        <fullName evidence="6">16S rRNA 7-methylguanosine methyltransferase</fullName>
        <shortName evidence="6">16S rRNA m7G methyltransferase</shortName>
    </alternativeName>
</protein>
<dbReference type="NCBIfam" id="TIGR00138">
    <property type="entry name" value="rsmG_gidB"/>
    <property type="match status" value="1"/>
</dbReference>
<evidence type="ECO:0000256" key="6">
    <source>
        <dbReference type="HAMAP-Rule" id="MF_00074"/>
    </source>
</evidence>
<sequence>MSPELFRQTLAQNYQINLSDQQMTQFAQYFELLVATNKQVNLTSITAVEEVYLKHFYDSITPYLYFKDLFDANPAMTVCDVGAGAGFPSIPLKILLPQLEVTIIDSLNKRITFLKTLTTTLGLADVTLLHGRAEEYATPKSPLRASFDLVLSRAVAAMPVLAEFCLPYVKLNGYFLALKGQKGASEQAAAQYAIATLGGKVIAEKTFTLPDTDQQRDLILIEKKKVTPNKYPRKAGMPAKKPLIH</sequence>
<keyword evidence="5 6" id="KW-0949">S-adenosyl-L-methionine</keyword>
<keyword evidence="1 6" id="KW-0963">Cytoplasm</keyword>
<dbReference type="HAMAP" id="MF_00074">
    <property type="entry name" value="16SrRNA_methyltr_G"/>
    <property type="match status" value="1"/>
</dbReference>
<keyword evidence="2 6" id="KW-0698">rRNA processing</keyword>
<comment type="function">
    <text evidence="6">Specifically methylates the N7 position of a guanine in 16S rRNA.</text>
</comment>
<dbReference type="RefSeq" id="WP_035452207.1">
    <property type="nucleotide sequence ID" value="NZ_AZGA01000084.1"/>
</dbReference>
<dbReference type="AlphaFoldDB" id="X0PR29"/>
<dbReference type="CDD" id="cd02440">
    <property type="entry name" value="AdoMet_MTases"/>
    <property type="match status" value="1"/>
</dbReference>
<gene>
    <name evidence="6" type="primary">rsmG</name>
    <name evidence="7" type="ORF">FC83_GL001062</name>
</gene>